<evidence type="ECO:0000313" key="3">
    <source>
        <dbReference type="EMBL" id="GFZ26818.1"/>
    </source>
</evidence>
<dbReference type="PANTHER" id="PTHR21021:SF15">
    <property type="entry name" value="FREE METHIONINE-R-SULFOXIDE REDUCTASE"/>
    <property type="match status" value="1"/>
</dbReference>
<dbReference type="FunFam" id="3.30.450.40:FF:000008">
    <property type="entry name" value="GAF domain-containing proteins"/>
    <property type="match status" value="1"/>
</dbReference>
<accession>A0A916VI02</accession>
<organism evidence="3 4">
    <name type="scientific">Lactobacillus corticis</name>
    <dbReference type="NCBI Taxonomy" id="2201249"/>
    <lineage>
        <taxon>Bacteria</taxon>
        <taxon>Bacillati</taxon>
        <taxon>Bacillota</taxon>
        <taxon>Bacilli</taxon>
        <taxon>Lactobacillales</taxon>
        <taxon>Lactobacillaceae</taxon>
        <taxon>Lactobacillus</taxon>
    </lineage>
</organism>
<name>A0A916VI02_9LACO</name>
<comment type="caution">
    <text evidence="3">The sequence shown here is derived from an EMBL/GenBank/DDBJ whole genome shotgun (WGS) entry which is preliminary data.</text>
</comment>
<evidence type="ECO:0000313" key="4">
    <source>
        <dbReference type="Proteomes" id="UP000677218"/>
    </source>
</evidence>
<dbReference type="PROSITE" id="PS01320">
    <property type="entry name" value="UPF0067"/>
    <property type="match status" value="1"/>
</dbReference>
<gene>
    <name evidence="3" type="ORF">LCB40_06980</name>
</gene>
<dbReference type="EMBL" id="BMAY01000004">
    <property type="protein sequence ID" value="GFZ26818.1"/>
    <property type="molecule type" value="Genomic_DNA"/>
</dbReference>
<dbReference type="Pfam" id="PF01590">
    <property type="entry name" value="GAF"/>
    <property type="match status" value="1"/>
</dbReference>
<feature type="domain" description="GAF" evidence="2">
    <location>
        <begin position="30"/>
        <end position="147"/>
    </location>
</feature>
<dbReference type="PANTHER" id="PTHR21021">
    <property type="entry name" value="GAF/PUTATIVE CYTOSKELETAL PROTEIN"/>
    <property type="match status" value="1"/>
</dbReference>
<comment type="similarity">
    <text evidence="1">Belongs to the free Met sulfoxide reductase family.</text>
</comment>
<dbReference type="RefSeq" id="WP_212780513.1">
    <property type="nucleotide sequence ID" value="NZ_BMAY01000004.1"/>
</dbReference>
<dbReference type="AlphaFoldDB" id="A0A916VI02"/>
<reference evidence="3" key="1">
    <citation type="submission" date="2020-08" db="EMBL/GenBank/DDBJ databases">
        <title>Taxonomic study for Lactobacillus species isolated from hardwood bark.</title>
        <authorList>
            <person name="Tohno M."/>
            <person name="Tanizawa Y."/>
        </authorList>
    </citation>
    <scope>NUCLEOTIDE SEQUENCE</scope>
    <source>
        <strain evidence="3">B40</strain>
    </source>
</reference>
<dbReference type="GO" id="GO:0005829">
    <property type="term" value="C:cytosol"/>
    <property type="evidence" value="ECO:0007669"/>
    <property type="project" value="TreeGrafter"/>
</dbReference>
<dbReference type="SUPFAM" id="SSF55781">
    <property type="entry name" value="GAF domain-like"/>
    <property type="match status" value="1"/>
</dbReference>
<dbReference type="InterPro" id="IPR000614">
    <property type="entry name" value="FRMsr_CS"/>
</dbReference>
<dbReference type="GO" id="GO:0033745">
    <property type="term" value="F:L-methionine-(R)-S-oxide reductase activity"/>
    <property type="evidence" value="ECO:0007669"/>
    <property type="project" value="TreeGrafter"/>
</dbReference>
<dbReference type="InterPro" id="IPR003018">
    <property type="entry name" value="GAF"/>
</dbReference>
<keyword evidence="4" id="KW-1185">Reference proteome</keyword>
<dbReference type="InterPro" id="IPR051330">
    <property type="entry name" value="Phosphatase_reg/MetRdx"/>
</dbReference>
<evidence type="ECO:0000256" key="1">
    <source>
        <dbReference type="ARBA" id="ARBA00038454"/>
    </source>
</evidence>
<dbReference type="Gene3D" id="3.30.450.40">
    <property type="match status" value="1"/>
</dbReference>
<dbReference type="InterPro" id="IPR029016">
    <property type="entry name" value="GAF-like_dom_sf"/>
</dbReference>
<proteinExistence type="inferred from homology"/>
<protein>
    <submittedName>
        <fullName evidence="3">GAF domain-containing protein</fullName>
    </submittedName>
</protein>
<evidence type="ECO:0000259" key="2">
    <source>
        <dbReference type="Pfam" id="PF01590"/>
    </source>
</evidence>
<dbReference type="Proteomes" id="UP000677218">
    <property type="component" value="Unassembled WGS sequence"/>
</dbReference>
<sequence>MRQKVDYELLGEQAKSLVAGETDWISNTANLAALLFHSLNVNFAGVYRYENQELILGPFQGNVACVHIAVGKGVCGKCAAEQKSVIVPDVHQFSGHIACDSATNSELVVPIFNPEGQFWGVFDFDCLDFNGFDAEDEKHLNQISQLIFGQGK</sequence>